<evidence type="ECO:0000256" key="5">
    <source>
        <dbReference type="ARBA" id="ARBA00022692"/>
    </source>
</evidence>
<evidence type="ECO:0000256" key="7">
    <source>
        <dbReference type="ARBA" id="ARBA00022989"/>
    </source>
</evidence>
<keyword evidence="5" id="KW-0812">Transmembrane</keyword>
<proteinExistence type="evidence at transcript level"/>
<keyword evidence="11 15" id="KW-0576">Peroxisome</keyword>
<dbReference type="EMBL" id="BC134463">
    <property type="protein sequence ID" value="AAI34464.1"/>
    <property type="molecule type" value="mRNA"/>
</dbReference>
<comment type="similarity">
    <text evidence="2 15">Belongs to the peroxin-14 family.</text>
</comment>
<comment type="subcellular location">
    <subcellularLocation>
        <location evidence="1">Peroxisome membrane</location>
        <topology evidence="1">Single-pass membrane protein</topology>
    </subcellularLocation>
</comment>
<comment type="function">
    <text evidence="13">Component of the PEX13-PEX14 docking complex, a translocon channel that specifically mediates the import of peroxisomal cargo proteins bound to PEX5 receptor. The PEX13-PEX14 docking complex forms a large import pore which can be opened to a diameter of about 9 nm. Mechanistically, PEX5 receptor along with cargo proteins associates with the PEX14 subunit of the PEX13-PEX14 docking complex in the cytosol, leading to the insertion of the receptor into the organelle membrane with the concomitant translocation of the cargo into the peroxisome matrix. Plays a key role for peroxisome movement through a direct interaction with tubulin.</text>
</comment>
<dbReference type="GO" id="GO:0005778">
    <property type="term" value="C:peroxisomal membrane"/>
    <property type="evidence" value="ECO:0007669"/>
    <property type="project" value="UniProtKB-SubCell"/>
</dbReference>
<feature type="region of interest" description="Disordered" evidence="16">
    <location>
        <begin position="1"/>
        <end position="23"/>
    </location>
</feature>
<name>A7YW91_BOVIN</name>
<evidence type="ECO:0000256" key="9">
    <source>
        <dbReference type="ARBA" id="ARBA00023010"/>
    </source>
</evidence>
<keyword evidence="10 15" id="KW-0472">Membrane</keyword>
<evidence type="ECO:0000259" key="17">
    <source>
        <dbReference type="Pfam" id="PF04695"/>
    </source>
</evidence>
<organism evidence="18">
    <name type="scientific">Bos taurus</name>
    <name type="common">Bovine</name>
    <dbReference type="NCBI Taxonomy" id="9913"/>
    <lineage>
        <taxon>Eukaryota</taxon>
        <taxon>Metazoa</taxon>
        <taxon>Chordata</taxon>
        <taxon>Craniata</taxon>
        <taxon>Vertebrata</taxon>
        <taxon>Euteleostomi</taxon>
        <taxon>Mammalia</taxon>
        <taxon>Eutheria</taxon>
        <taxon>Laurasiatheria</taxon>
        <taxon>Artiodactyla</taxon>
        <taxon>Ruminantia</taxon>
        <taxon>Pecora</taxon>
        <taxon>Bovidae</taxon>
        <taxon>Bovinae</taxon>
        <taxon>Bos</taxon>
    </lineage>
</organism>
<dbReference type="PANTHER" id="PTHR23058">
    <property type="entry name" value="PEROXISOMAL MEMBRANE PROTEIN PEX14"/>
    <property type="match status" value="1"/>
</dbReference>
<evidence type="ECO:0000256" key="3">
    <source>
        <dbReference type="ARBA" id="ARBA00022448"/>
    </source>
</evidence>
<evidence type="ECO:0000256" key="2">
    <source>
        <dbReference type="ARBA" id="ARBA00005443"/>
    </source>
</evidence>
<dbReference type="InterPro" id="IPR006785">
    <property type="entry name" value="Pex14_N"/>
</dbReference>
<comment type="subunit">
    <text evidence="14">Interacts with PEX13; forming the PEX13-PEX14 docking complex. Interacts with PEX5 (via WxxxF/Y motifs). Interacts with PEX19. Interacts with tubulin.</text>
</comment>
<dbReference type="GO" id="GO:0016560">
    <property type="term" value="P:protein import into peroxisome matrix, docking"/>
    <property type="evidence" value="ECO:0007669"/>
    <property type="project" value="UniProtKB-UniRule"/>
</dbReference>
<keyword evidence="8" id="KW-0007">Acetylation</keyword>
<evidence type="ECO:0000256" key="13">
    <source>
        <dbReference type="ARBA" id="ARBA00055057"/>
    </source>
</evidence>
<keyword evidence="7" id="KW-1133">Transmembrane helix</keyword>
<evidence type="ECO:0000256" key="1">
    <source>
        <dbReference type="ARBA" id="ARBA00004549"/>
    </source>
</evidence>
<evidence type="ECO:0000256" key="8">
    <source>
        <dbReference type="ARBA" id="ARBA00022990"/>
    </source>
</evidence>
<dbReference type="FunFam" id="1.10.10.10:FF:000296">
    <property type="entry name" value="Peroxisomal membrane protein PEX14"/>
    <property type="match status" value="1"/>
</dbReference>
<dbReference type="InterPro" id="IPR036388">
    <property type="entry name" value="WH-like_DNA-bd_sf"/>
</dbReference>
<sequence>MASSEQAEQPSQPSSAPGSENVVPREPLIATAVKFLQNSRVRQSPLATRRAFLKKKGLTDEEIDLAFQQSGTAADEPMSLGPATQVVPVQPPHLISQPYSPAGSRWRDYSALAIIMAGITFGFHQLYKKYLLPLITGGREDRKQLERMEASLSELSGSVAQTVTQLQMTLASVQELLIQQQQKVQELAHELATAKVLVPDPPAPPGSSCSSLCQFIACLMLFSDSGYTALVEKGGGHQAGDAAFSDEGCPFCL</sequence>
<dbReference type="AlphaFoldDB" id="A7YW91"/>
<evidence type="ECO:0000313" key="18">
    <source>
        <dbReference type="EMBL" id="AAI34464.1"/>
    </source>
</evidence>
<gene>
    <name evidence="18" type="primary">PEX14</name>
</gene>
<dbReference type="Gene3D" id="1.10.10.10">
    <property type="entry name" value="Winged helix-like DNA-binding domain superfamily/Winged helix DNA-binding domain"/>
    <property type="match status" value="1"/>
</dbReference>
<keyword evidence="4" id="KW-0597">Phosphoprotein</keyword>
<protein>
    <recommendedName>
        <fullName evidence="12 15">Peroxisomal membrane protein PEX14</fullName>
    </recommendedName>
    <alternativeName>
        <fullName evidence="15">Peroxin-14</fullName>
    </alternativeName>
</protein>
<dbReference type="InterPro" id="IPR025655">
    <property type="entry name" value="PEX14"/>
</dbReference>
<feature type="compositionally biased region" description="Low complexity" evidence="16">
    <location>
        <begin position="1"/>
        <end position="20"/>
    </location>
</feature>
<evidence type="ECO:0000256" key="10">
    <source>
        <dbReference type="ARBA" id="ARBA00023136"/>
    </source>
</evidence>
<keyword evidence="3 15" id="KW-0813">Transport</keyword>
<keyword evidence="6 15" id="KW-0653">Protein transport</keyword>
<dbReference type="Pfam" id="PF04695">
    <property type="entry name" value="Pex14_N"/>
    <property type="match status" value="1"/>
</dbReference>
<evidence type="ECO:0000256" key="12">
    <source>
        <dbReference type="ARBA" id="ARBA00029502"/>
    </source>
</evidence>
<evidence type="ECO:0000256" key="11">
    <source>
        <dbReference type="ARBA" id="ARBA00023140"/>
    </source>
</evidence>
<evidence type="ECO:0000256" key="6">
    <source>
        <dbReference type="ARBA" id="ARBA00022927"/>
    </source>
</evidence>
<evidence type="ECO:0000256" key="15">
    <source>
        <dbReference type="RuleBase" id="RU367032"/>
    </source>
</evidence>
<reference evidence="18" key="1">
    <citation type="submission" date="2007-03" db="EMBL/GenBank/DDBJ databases">
        <authorList>
            <person name="Moore S."/>
            <person name="Alexander L."/>
            <person name="Brownstein M."/>
            <person name="Guan L."/>
            <person name="Lobo S."/>
            <person name="Meng Y."/>
            <person name="Tanaguchi M."/>
            <person name="Wang Z."/>
            <person name="Yu J."/>
            <person name="Prange C."/>
            <person name="Schreiber K."/>
            <person name="Shenmen C."/>
            <person name="Wagner L."/>
            <person name="Bala M."/>
            <person name="Barbazuk S."/>
            <person name="Barber S."/>
            <person name="Babakaiff R."/>
            <person name="Beland J."/>
            <person name="Chun E."/>
            <person name="Del Rio L."/>
            <person name="Gibson S."/>
            <person name="Hanson R."/>
            <person name="Kirkpatrick R."/>
            <person name="Liu J."/>
            <person name="Matsuo C."/>
            <person name="Mayo M."/>
            <person name="Santos R.R."/>
            <person name="Stott J."/>
            <person name="Tsai M."/>
            <person name="Wong D."/>
            <person name="Siddiqui A."/>
            <person name="Holt R."/>
            <person name="Jones S.J."/>
            <person name="Marra M.A."/>
        </authorList>
    </citation>
    <scope>NUCLEOTIDE SEQUENCE</scope>
    <source>
        <strain evidence="18">Hereford</strain>
        <tissue evidence="18">Thymus</tissue>
    </source>
</reference>
<dbReference type="PANTHER" id="PTHR23058:SF0">
    <property type="entry name" value="PEROXISOMAL MEMBRANE PROTEIN PEX14"/>
    <property type="match status" value="1"/>
</dbReference>
<accession>A7YW91</accession>
<evidence type="ECO:0000256" key="14">
    <source>
        <dbReference type="ARBA" id="ARBA00065694"/>
    </source>
</evidence>
<feature type="domain" description="Peroxisome membrane anchor protein Pex14p N-terminal" evidence="17">
    <location>
        <begin position="25"/>
        <end position="68"/>
    </location>
</feature>
<dbReference type="OrthoDB" id="441517at2759"/>
<evidence type="ECO:0000256" key="4">
    <source>
        <dbReference type="ARBA" id="ARBA00022553"/>
    </source>
</evidence>
<keyword evidence="9" id="KW-0811">Translocation</keyword>
<evidence type="ECO:0000256" key="16">
    <source>
        <dbReference type="SAM" id="MobiDB-lite"/>
    </source>
</evidence>